<proteinExistence type="predicted"/>
<dbReference type="InterPro" id="IPR043504">
    <property type="entry name" value="Peptidase_S1_PA_chymotrypsin"/>
</dbReference>
<dbReference type="InterPro" id="IPR003825">
    <property type="entry name" value="Colicin-V_CvpA"/>
</dbReference>
<dbReference type="SUPFAM" id="SSF50494">
    <property type="entry name" value="Trypsin-like serine proteases"/>
    <property type="match status" value="1"/>
</dbReference>
<dbReference type="PRINTS" id="PR00834">
    <property type="entry name" value="PROTEASES2C"/>
</dbReference>
<evidence type="ECO:0000256" key="2">
    <source>
        <dbReference type="ARBA" id="ARBA00022692"/>
    </source>
</evidence>
<dbReference type="InterPro" id="IPR047680">
    <property type="entry name" value="MarP-like"/>
</dbReference>
<evidence type="ECO:0000256" key="1">
    <source>
        <dbReference type="ARBA" id="ARBA00004141"/>
    </source>
</evidence>
<dbReference type="GO" id="GO:0009403">
    <property type="term" value="P:toxin biosynthetic process"/>
    <property type="evidence" value="ECO:0007669"/>
    <property type="project" value="InterPro"/>
</dbReference>
<evidence type="ECO:0000256" key="5">
    <source>
        <dbReference type="SAM" id="Phobius"/>
    </source>
</evidence>
<dbReference type="Gene3D" id="2.40.10.10">
    <property type="entry name" value="Trypsin-like serine proteases"/>
    <property type="match status" value="2"/>
</dbReference>
<keyword evidence="6" id="KW-0378">Hydrolase</keyword>
<dbReference type="GO" id="GO:0006508">
    <property type="term" value="P:proteolysis"/>
    <property type="evidence" value="ECO:0007669"/>
    <property type="project" value="UniProtKB-KW"/>
</dbReference>
<feature type="transmembrane region" description="Helical" evidence="5">
    <location>
        <begin position="106"/>
        <end position="128"/>
    </location>
</feature>
<dbReference type="GO" id="GO:0004252">
    <property type="term" value="F:serine-type endopeptidase activity"/>
    <property type="evidence" value="ECO:0007669"/>
    <property type="project" value="InterPro"/>
</dbReference>
<dbReference type="EMBL" id="LN483071">
    <property type="protein sequence ID" value="CEA09092.1"/>
    <property type="molecule type" value="Genomic_DNA"/>
</dbReference>
<reference evidence="6" key="1">
    <citation type="submission" date="2014-07" db="EMBL/GenBank/DDBJ databases">
        <authorList>
            <person name="Urmite Genomes Urmite Genomes"/>
        </authorList>
    </citation>
    <scope>NUCLEOTIDE SEQUENCE</scope>
    <source>
        <strain evidence="6">11W110_air</strain>
    </source>
</reference>
<keyword evidence="3 5" id="KW-1133">Transmembrane helix</keyword>
<evidence type="ECO:0000313" key="6">
    <source>
        <dbReference type="EMBL" id="CEA09092.1"/>
    </source>
</evidence>
<dbReference type="PANTHER" id="PTHR43019:SF23">
    <property type="entry name" value="PROTEASE DO-LIKE 5, CHLOROPLASTIC"/>
    <property type="match status" value="1"/>
</dbReference>
<dbReference type="AlphaFoldDB" id="A0A078MUH5"/>
<name>A0A078MUH5_9MICC</name>
<feature type="transmembrane region" description="Helical" evidence="5">
    <location>
        <begin position="35"/>
        <end position="56"/>
    </location>
</feature>
<dbReference type="GO" id="GO:0016020">
    <property type="term" value="C:membrane"/>
    <property type="evidence" value="ECO:0007669"/>
    <property type="project" value="UniProtKB-SubCell"/>
</dbReference>
<comment type="subcellular location">
    <subcellularLocation>
        <location evidence="1">Membrane</location>
        <topology evidence="1">Multi-pass membrane protein</topology>
    </subcellularLocation>
</comment>
<dbReference type="PATRIC" id="fig|1461584.3.peg.2430"/>
<protein>
    <submittedName>
        <fullName evidence="6">Serine proteasec</fullName>
    </submittedName>
</protein>
<evidence type="ECO:0000256" key="4">
    <source>
        <dbReference type="ARBA" id="ARBA00023136"/>
    </source>
</evidence>
<dbReference type="InterPro" id="IPR009003">
    <property type="entry name" value="Peptidase_S1_PA"/>
</dbReference>
<feature type="transmembrane region" description="Helical" evidence="5">
    <location>
        <begin position="62"/>
        <end position="85"/>
    </location>
</feature>
<dbReference type="Pfam" id="PF13365">
    <property type="entry name" value="Trypsin_2"/>
    <property type="match status" value="1"/>
</dbReference>
<dbReference type="NCBIfam" id="NF033740">
    <property type="entry name" value="MarP_fam_protase"/>
    <property type="match status" value="1"/>
</dbReference>
<dbReference type="PANTHER" id="PTHR43019">
    <property type="entry name" value="SERINE ENDOPROTEASE DEGS"/>
    <property type="match status" value="1"/>
</dbReference>
<feature type="transmembrane region" description="Helical" evidence="5">
    <location>
        <begin position="6"/>
        <end position="23"/>
    </location>
</feature>
<keyword evidence="2 5" id="KW-0812">Transmembrane</keyword>
<evidence type="ECO:0000256" key="3">
    <source>
        <dbReference type="ARBA" id="ARBA00022989"/>
    </source>
</evidence>
<keyword evidence="4 5" id="KW-0472">Membrane</keyword>
<gene>
    <name evidence="6" type="ORF">BN1051_02455</name>
</gene>
<dbReference type="Pfam" id="PF02674">
    <property type="entry name" value="Colicin_V"/>
    <property type="match status" value="1"/>
</dbReference>
<accession>A0A078MUH5</accession>
<organism evidence="6">
    <name type="scientific">Arthrobacter saudimassiliensis</name>
    <dbReference type="NCBI Taxonomy" id="1461584"/>
    <lineage>
        <taxon>Bacteria</taxon>
        <taxon>Bacillati</taxon>
        <taxon>Actinomycetota</taxon>
        <taxon>Actinomycetes</taxon>
        <taxon>Micrococcales</taxon>
        <taxon>Micrococcaceae</taxon>
        <taxon>Arthrobacter</taxon>
    </lineage>
</organism>
<dbReference type="InterPro" id="IPR001940">
    <property type="entry name" value="Peptidase_S1C"/>
</dbReference>
<sequence>MLDLTVLDIILLLLLLSYLVAGLRKGLMVTLGGLLGFLAGGVAAFFAVPFVSAWVPDPTWRMVVVLAVAVVLVIGGHAAGAALGAGLRRWLNFRPLRGLDRALGGVLNVGVAALVMSILAFSLTTLGMPAVSQQIASSRVLAGIDRLTPEPVDRWTAQLRSFTLSDGLPTILDSAAPQQVEVPAGIPDTEGLRSASASVLKITGTAFQCGQNQTGSGFVVADERVVTNAHVVAGVDEPVVQLLSGGALPARVVHFDAARDLAVLAVDGLSAEPIPLGTDLARGDTAAFAGYPAGGPFRLQGAGVEALSDIIVRDIYGDDPKAVQVYTLAANVQQGNSGGPLLDTEGRAVGVIFAKTTGDQPIGYALSAAELAPLVQAAPDYAQPVSAGECTSR</sequence>
<keyword evidence="6" id="KW-0645">Protease</keyword>